<sequence length="144" mass="15517">MGDKLFPVTIFLALVLQGQIASAKRHFGKAAEINKLEVDTVPTTALPAAVPSAAAVENLPAEQETNDALRNTRQDLKSENGVQLVMRQAADATDRLQQAISDLLGNDKDLVEISHSQLNSNITSKPNVANRHHVDFPIVLSQTG</sequence>
<protein>
    <submittedName>
        <fullName evidence="2">Uncharacterized protein</fullName>
    </submittedName>
</protein>
<proteinExistence type="predicted"/>
<organism evidence="2 3">
    <name type="scientific">Orchesella dallaii</name>
    <dbReference type="NCBI Taxonomy" id="48710"/>
    <lineage>
        <taxon>Eukaryota</taxon>
        <taxon>Metazoa</taxon>
        <taxon>Ecdysozoa</taxon>
        <taxon>Arthropoda</taxon>
        <taxon>Hexapoda</taxon>
        <taxon>Collembola</taxon>
        <taxon>Entomobryomorpha</taxon>
        <taxon>Entomobryoidea</taxon>
        <taxon>Orchesellidae</taxon>
        <taxon>Orchesellinae</taxon>
        <taxon>Orchesella</taxon>
    </lineage>
</organism>
<dbReference type="EMBL" id="CAXLJM020000030">
    <property type="protein sequence ID" value="CAL8098403.1"/>
    <property type="molecule type" value="Genomic_DNA"/>
</dbReference>
<evidence type="ECO:0000313" key="3">
    <source>
        <dbReference type="Proteomes" id="UP001642540"/>
    </source>
</evidence>
<dbReference type="Proteomes" id="UP001642540">
    <property type="component" value="Unassembled WGS sequence"/>
</dbReference>
<feature type="signal peptide" evidence="1">
    <location>
        <begin position="1"/>
        <end position="23"/>
    </location>
</feature>
<evidence type="ECO:0000313" key="2">
    <source>
        <dbReference type="EMBL" id="CAL8098403.1"/>
    </source>
</evidence>
<keyword evidence="1" id="KW-0732">Signal</keyword>
<comment type="caution">
    <text evidence="2">The sequence shown here is derived from an EMBL/GenBank/DDBJ whole genome shotgun (WGS) entry which is preliminary data.</text>
</comment>
<reference evidence="2 3" key="1">
    <citation type="submission" date="2024-08" db="EMBL/GenBank/DDBJ databases">
        <authorList>
            <person name="Cucini C."/>
            <person name="Frati F."/>
        </authorList>
    </citation>
    <scope>NUCLEOTIDE SEQUENCE [LARGE SCALE GENOMIC DNA]</scope>
</reference>
<keyword evidence="3" id="KW-1185">Reference proteome</keyword>
<name>A0ABP1QCM6_9HEXA</name>
<evidence type="ECO:0000256" key="1">
    <source>
        <dbReference type="SAM" id="SignalP"/>
    </source>
</evidence>
<feature type="chain" id="PRO_5045278661" evidence="1">
    <location>
        <begin position="24"/>
        <end position="144"/>
    </location>
</feature>
<accession>A0ABP1QCM6</accession>
<gene>
    <name evidence="2" type="ORF">ODALV1_LOCUS9925</name>
</gene>